<protein>
    <recommendedName>
        <fullName evidence="2">Thioredoxin domain-containing protein</fullName>
    </recommendedName>
</protein>
<dbReference type="Proteomes" id="UP000054007">
    <property type="component" value="Unassembled WGS sequence"/>
</dbReference>
<evidence type="ECO:0000256" key="1">
    <source>
        <dbReference type="ARBA" id="ARBA00008987"/>
    </source>
</evidence>
<proteinExistence type="inferred from homology"/>
<reference evidence="3 4" key="1">
    <citation type="journal article" date="2015" name="Fungal Genet. Biol.">
        <title>Evolution of novel wood decay mechanisms in Agaricales revealed by the genome sequences of Fistulina hepatica and Cylindrobasidium torrendii.</title>
        <authorList>
            <person name="Floudas D."/>
            <person name="Held B.W."/>
            <person name="Riley R."/>
            <person name="Nagy L.G."/>
            <person name="Koehler G."/>
            <person name="Ransdell A.S."/>
            <person name="Younus H."/>
            <person name="Chow J."/>
            <person name="Chiniquy J."/>
            <person name="Lipzen A."/>
            <person name="Tritt A."/>
            <person name="Sun H."/>
            <person name="Haridas S."/>
            <person name="LaButti K."/>
            <person name="Ohm R.A."/>
            <person name="Kues U."/>
            <person name="Blanchette R.A."/>
            <person name="Grigoriev I.V."/>
            <person name="Minto R.E."/>
            <person name="Hibbett D.S."/>
        </authorList>
    </citation>
    <scope>NUCLEOTIDE SEQUENCE [LARGE SCALE GENOMIC DNA]</scope>
    <source>
        <strain evidence="3 4">FP15055 ss-10</strain>
    </source>
</reference>
<dbReference type="InterPro" id="IPR036249">
    <property type="entry name" value="Thioredoxin-like_sf"/>
</dbReference>
<dbReference type="GO" id="GO:0005829">
    <property type="term" value="C:cytosol"/>
    <property type="evidence" value="ECO:0007669"/>
    <property type="project" value="TreeGrafter"/>
</dbReference>
<keyword evidence="4" id="KW-1185">Reference proteome</keyword>
<feature type="domain" description="Thioredoxin" evidence="2">
    <location>
        <begin position="17"/>
        <end position="101"/>
    </location>
</feature>
<evidence type="ECO:0000259" key="2">
    <source>
        <dbReference type="Pfam" id="PF06110"/>
    </source>
</evidence>
<comment type="similarity">
    <text evidence="1">Belongs to the thioredoxin family.</text>
</comment>
<dbReference type="OrthoDB" id="78947at2759"/>
<dbReference type="AlphaFoldDB" id="A0A0D7BSP4"/>
<name>A0A0D7BSP4_9AGAR</name>
<dbReference type="PANTHER" id="PTHR12452">
    <property type="entry name" value="42-9-9 PROTEIN-RELATED"/>
    <property type="match status" value="1"/>
</dbReference>
<dbReference type="STRING" id="1314674.A0A0D7BSP4"/>
<dbReference type="EMBL" id="KN880435">
    <property type="protein sequence ID" value="KIY73573.1"/>
    <property type="molecule type" value="Genomic_DNA"/>
</dbReference>
<dbReference type="GO" id="GO:0047134">
    <property type="term" value="F:protein-disulfide reductase [NAD(P)H] activity"/>
    <property type="evidence" value="ECO:0007669"/>
    <property type="project" value="InterPro"/>
</dbReference>
<dbReference type="InterPro" id="IPR045108">
    <property type="entry name" value="TXNDC17-like"/>
</dbReference>
<evidence type="ECO:0000313" key="4">
    <source>
        <dbReference type="Proteomes" id="UP000054007"/>
    </source>
</evidence>
<dbReference type="Gene3D" id="3.40.30.10">
    <property type="entry name" value="Glutaredoxin"/>
    <property type="match status" value="1"/>
</dbReference>
<accession>A0A0D7BSP4</accession>
<dbReference type="PANTHER" id="PTHR12452:SF0">
    <property type="entry name" value="THIOREDOXIN DOMAIN-CONTAINING PROTEIN 17"/>
    <property type="match status" value="1"/>
</dbReference>
<organism evidence="3 4">
    <name type="scientific">Cylindrobasidium torrendii FP15055 ss-10</name>
    <dbReference type="NCBI Taxonomy" id="1314674"/>
    <lineage>
        <taxon>Eukaryota</taxon>
        <taxon>Fungi</taxon>
        <taxon>Dikarya</taxon>
        <taxon>Basidiomycota</taxon>
        <taxon>Agaricomycotina</taxon>
        <taxon>Agaricomycetes</taxon>
        <taxon>Agaricomycetidae</taxon>
        <taxon>Agaricales</taxon>
        <taxon>Marasmiineae</taxon>
        <taxon>Physalacriaceae</taxon>
        <taxon>Cylindrobasidium</taxon>
    </lineage>
</organism>
<dbReference type="Pfam" id="PF06110">
    <property type="entry name" value="TXD17-like_Trx"/>
    <property type="match status" value="1"/>
</dbReference>
<evidence type="ECO:0000313" key="3">
    <source>
        <dbReference type="EMBL" id="KIY73573.1"/>
    </source>
</evidence>
<dbReference type="SUPFAM" id="SSF52833">
    <property type="entry name" value="Thioredoxin-like"/>
    <property type="match status" value="1"/>
</dbReference>
<sequence>MPLIVSEASAVPDDATVIFYSSIVDGKLWCPDCRDVEGIVNATFQGEKKPTAYLVYVGDRPTWKSPKSVFRAEPWKITSVPTILKRKDGKEVSRIQDSEILSKLPEFVEE</sequence>
<gene>
    <name evidence="3" type="ORF">CYLTODRAFT_485419</name>
</gene>
<dbReference type="InterPro" id="IPR010357">
    <property type="entry name" value="TXNDC17_dom"/>
</dbReference>